<dbReference type="InterPro" id="IPR015793">
    <property type="entry name" value="Pyrv_Knase_brl"/>
</dbReference>
<dbReference type="PRINTS" id="PR01050">
    <property type="entry name" value="PYRUVTKNASE"/>
</dbReference>
<dbReference type="InterPro" id="IPR015806">
    <property type="entry name" value="Pyrv_Knase_insert_dom_sf"/>
</dbReference>
<keyword evidence="5 13" id="KW-0808">Transferase</keyword>
<dbReference type="SUPFAM" id="SSF51621">
    <property type="entry name" value="Phosphoenolpyruvate/pyruvate domain"/>
    <property type="match status" value="1"/>
</dbReference>
<evidence type="ECO:0000313" key="16">
    <source>
        <dbReference type="Proteomes" id="UP000001203"/>
    </source>
</evidence>
<comment type="pathway">
    <text evidence="2 13">Carbohydrate degradation; glycolysis; pyruvate from D-glyceraldehyde 3-phosphate: step 5/5.</text>
</comment>
<evidence type="ECO:0000313" key="15">
    <source>
        <dbReference type="EMBL" id="ACB50052.1"/>
    </source>
</evidence>
<comment type="similarity">
    <text evidence="3 13">Belongs to the pyruvate kinase family.</text>
</comment>
<dbReference type="HOGENOM" id="CLU_015439_6_1_3"/>
<evidence type="ECO:0000256" key="9">
    <source>
        <dbReference type="ARBA" id="ARBA00022840"/>
    </source>
</evidence>
<accession>B1WQD0</accession>
<evidence type="ECO:0000256" key="6">
    <source>
        <dbReference type="ARBA" id="ARBA00022723"/>
    </source>
</evidence>
<sequence length="501" mass="56662">MINLDTSNQQRLSYPHTLLKVLQQLRHNVVREGNHQYEKWRSLITRNAFIPSAQNLAYYLALRRHDMREIQLALTPWGLSSLGRIEPRVLPNLDGVIATLGALCGQDPTFLPKHPPLQAFFEGDRLLQYHTDELFGHPPNNRNVRIMVTLPSYAATDDHFILDLVKRGADCLRINCAHDSQLEWEAMIQHIRDAEKSTGKRCKIFMDLGGPKLRLQTVIAPQGQKRIYQGEGLLLSRENPTKPHKTHFQASLSLPEVLEQVKVGATIWIDDGHVGGKVESVGNEGVLIRITHARPNGEKIRVDKGINFPDTPLDLSPLTDKDRQDLDFIVTHADMIGYSFVQKANDIEMLQWELEQRLGTDWRKVAIVAKIETLTAVKNLPELIIHGAGKQPFGVMIARGDLAVEIGYQRLAEMQEEILWLCQAAHVPVIWATQVLENLVKKSIPSRAEMTDAAMAERAECVMLNKGDYIVEAVGILDEVLCRMQAHQLKKTPQLRALHSW</sequence>
<keyword evidence="9" id="KW-0067">ATP-binding</keyword>
<feature type="domain" description="Pyruvate kinase barrel" evidence="14">
    <location>
        <begin position="142"/>
        <end position="474"/>
    </location>
</feature>
<gene>
    <name evidence="15" type="primary">pykF4</name>
    <name evidence="15" type="ordered locus">cce_0701</name>
</gene>
<evidence type="ECO:0000256" key="7">
    <source>
        <dbReference type="ARBA" id="ARBA00022741"/>
    </source>
</evidence>
<dbReference type="SUPFAM" id="SSF50800">
    <property type="entry name" value="PK beta-barrel domain-like"/>
    <property type="match status" value="1"/>
</dbReference>
<dbReference type="GO" id="GO:0000287">
    <property type="term" value="F:magnesium ion binding"/>
    <property type="evidence" value="ECO:0007669"/>
    <property type="project" value="InterPro"/>
</dbReference>
<protein>
    <recommendedName>
        <fullName evidence="4 13">Pyruvate kinase</fullName>
        <ecNumber evidence="4 13">2.7.1.40</ecNumber>
    </recommendedName>
</protein>
<organism evidence="15 16">
    <name type="scientific">Crocosphaera subtropica (strain ATCC 51142 / BH68)</name>
    <name type="common">Cyanothece sp. (strain ATCC 51142)</name>
    <dbReference type="NCBI Taxonomy" id="43989"/>
    <lineage>
        <taxon>Bacteria</taxon>
        <taxon>Bacillati</taxon>
        <taxon>Cyanobacteriota</taxon>
        <taxon>Cyanophyceae</taxon>
        <taxon>Oscillatoriophycideae</taxon>
        <taxon>Chroococcales</taxon>
        <taxon>Aphanothecaceae</taxon>
        <taxon>Crocosphaera</taxon>
        <taxon>Crocosphaera subtropica</taxon>
    </lineage>
</organism>
<dbReference type="KEGG" id="cyt:cce_0701"/>
<evidence type="ECO:0000256" key="8">
    <source>
        <dbReference type="ARBA" id="ARBA00022777"/>
    </source>
</evidence>
<dbReference type="GO" id="GO:0016301">
    <property type="term" value="F:kinase activity"/>
    <property type="evidence" value="ECO:0007669"/>
    <property type="project" value="UniProtKB-KW"/>
</dbReference>
<dbReference type="Gene3D" id="3.20.20.60">
    <property type="entry name" value="Phosphoenolpyruvate-binding domains"/>
    <property type="match status" value="1"/>
</dbReference>
<dbReference type="GO" id="GO:0004743">
    <property type="term" value="F:pyruvate kinase activity"/>
    <property type="evidence" value="ECO:0007669"/>
    <property type="project" value="UniProtKB-EC"/>
</dbReference>
<dbReference type="EC" id="2.7.1.40" evidence="4 13"/>
<dbReference type="GO" id="GO:0005524">
    <property type="term" value="F:ATP binding"/>
    <property type="evidence" value="ECO:0007669"/>
    <property type="project" value="UniProtKB-KW"/>
</dbReference>
<keyword evidence="12 15" id="KW-0670">Pyruvate</keyword>
<evidence type="ECO:0000256" key="12">
    <source>
        <dbReference type="ARBA" id="ARBA00023317"/>
    </source>
</evidence>
<dbReference type="Pfam" id="PF00224">
    <property type="entry name" value="PK"/>
    <property type="match status" value="1"/>
</dbReference>
<dbReference type="Proteomes" id="UP000001203">
    <property type="component" value="Chromosome circular"/>
</dbReference>
<proteinExistence type="inferred from homology"/>
<dbReference type="OrthoDB" id="9812123at2"/>
<keyword evidence="10 13" id="KW-0460">Magnesium</keyword>
<comment type="cofactor">
    <cofactor evidence="1">
        <name>K(+)</name>
        <dbReference type="ChEBI" id="CHEBI:29103"/>
    </cofactor>
</comment>
<dbReference type="Gene3D" id="2.40.33.10">
    <property type="entry name" value="PK beta-barrel domain-like"/>
    <property type="match status" value="1"/>
</dbReference>
<evidence type="ECO:0000256" key="3">
    <source>
        <dbReference type="ARBA" id="ARBA00008663"/>
    </source>
</evidence>
<evidence type="ECO:0000259" key="14">
    <source>
        <dbReference type="Pfam" id="PF00224"/>
    </source>
</evidence>
<dbReference type="eggNOG" id="COG0469">
    <property type="taxonomic scope" value="Bacteria"/>
</dbReference>
<evidence type="ECO:0000256" key="11">
    <source>
        <dbReference type="ARBA" id="ARBA00023152"/>
    </source>
</evidence>
<evidence type="ECO:0000256" key="13">
    <source>
        <dbReference type="RuleBase" id="RU000504"/>
    </source>
</evidence>
<dbReference type="InterPro" id="IPR040442">
    <property type="entry name" value="Pyrv_kinase-like_dom_sf"/>
</dbReference>
<evidence type="ECO:0000256" key="10">
    <source>
        <dbReference type="ARBA" id="ARBA00022842"/>
    </source>
</evidence>
<dbReference type="PANTHER" id="PTHR11817">
    <property type="entry name" value="PYRUVATE KINASE"/>
    <property type="match status" value="1"/>
</dbReference>
<name>B1WQD0_CROS5</name>
<keyword evidence="8 13" id="KW-0418">Kinase</keyword>
<dbReference type="EMBL" id="CP000806">
    <property type="protein sequence ID" value="ACB50052.1"/>
    <property type="molecule type" value="Genomic_DNA"/>
</dbReference>
<evidence type="ECO:0000256" key="4">
    <source>
        <dbReference type="ARBA" id="ARBA00012142"/>
    </source>
</evidence>
<dbReference type="InterPro" id="IPR001697">
    <property type="entry name" value="Pyr_Knase"/>
</dbReference>
<evidence type="ECO:0000256" key="2">
    <source>
        <dbReference type="ARBA" id="ARBA00004997"/>
    </source>
</evidence>
<dbReference type="GO" id="GO:0030955">
    <property type="term" value="F:potassium ion binding"/>
    <property type="evidence" value="ECO:0007669"/>
    <property type="project" value="InterPro"/>
</dbReference>
<evidence type="ECO:0000256" key="5">
    <source>
        <dbReference type="ARBA" id="ARBA00022679"/>
    </source>
</evidence>
<dbReference type="InterPro" id="IPR011037">
    <property type="entry name" value="Pyrv_Knase-like_insert_dom_sf"/>
</dbReference>
<keyword evidence="16" id="KW-1185">Reference proteome</keyword>
<dbReference type="STRING" id="43989.cce_0701"/>
<comment type="catalytic activity">
    <reaction evidence="13">
        <text>pyruvate + ATP = phosphoenolpyruvate + ADP + H(+)</text>
        <dbReference type="Rhea" id="RHEA:18157"/>
        <dbReference type="ChEBI" id="CHEBI:15361"/>
        <dbReference type="ChEBI" id="CHEBI:15378"/>
        <dbReference type="ChEBI" id="CHEBI:30616"/>
        <dbReference type="ChEBI" id="CHEBI:58702"/>
        <dbReference type="ChEBI" id="CHEBI:456216"/>
        <dbReference type="EC" id="2.7.1.40"/>
    </reaction>
</comment>
<evidence type="ECO:0000256" key="1">
    <source>
        <dbReference type="ARBA" id="ARBA00001958"/>
    </source>
</evidence>
<reference evidence="15 16" key="1">
    <citation type="journal article" date="2008" name="Proc. Natl. Acad. Sci. U.S.A.">
        <title>The genome of Cyanothece 51142, a unicellular diazotrophic cyanobacterium important in the marine nitrogen cycle.</title>
        <authorList>
            <person name="Welsh E.A."/>
            <person name="Liberton M."/>
            <person name="Stoeckel J."/>
            <person name="Loh T."/>
            <person name="Elvitigala T."/>
            <person name="Wang C."/>
            <person name="Wollam A."/>
            <person name="Fulton R.S."/>
            <person name="Clifton S.W."/>
            <person name="Jacobs J.M."/>
            <person name="Aurora R."/>
            <person name="Ghosh B.K."/>
            <person name="Sherman L.A."/>
            <person name="Smith R.D."/>
            <person name="Wilson R.K."/>
            <person name="Pakrasi H.B."/>
        </authorList>
    </citation>
    <scope>NUCLEOTIDE SEQUENCE [LARGE SCALE GENOMIC DNA]</scope>
    <source>
        <strain evidence="16">ATCC 51142 / BH68</strain>
    </source>
</reference>
<keyword evidence="7" id="KW-0547">Nucleotide-binding</keyword>
<dbReference type="UniPathway" id="UPA00109">
    <property type="reaction ID" value="UER00188"/>
</dbReference>
<keyword evidence="6" id="KW-0479">Metal-binding</keyword>
<keyword evidence="11 13" id="KW-0324">Glycolysis</keyword>
<dbReference type="AlphaFoldDB" id="B1WQD0"/>
<dbReference type="InterPro" id="IPR015813">
    <property type="entry name" value="Pyrv/PenolPyrv_kinase-like_dom"/>
</dbReference>